<proteinExistence type="predicted"/>
<accession>A0A0A9B068</accession>
<reference evidence="1" key="1">
    <citation type="submission" date="2014-09" db="EMBL/GenBank/DDBJ databases">
        <authorList>
            <person name="Magalhaes I.L.F."/>
            <person name="Oliveira U."/>
            <person name="Santos F.R."/>
            <person name="Vidigal T.H.D.A."/>
            <person name="Brescovit A.D."/>
            <person name="Santos A.J."/>
        </authorList>
    </citation>
    <scope>NUCLEOTIDE SEQUENCE</scope>
    <source>
        <tissue evidence="1">Shoot tissue taken approximately 20 cm above the soil surface</tissue>
    </source>
</reference>
<dbReference type="AlphaFoldDB" id="A0A0A9B068"/>
<evidence type="ECO:0000313" key="1">
    <source>
        <dbReference type="EMBL" id="JAD52717.1"/>
    </source>
</evidence>
<sequence length="47" mass="5363">MLTSPLASLIHISWFESSEESDIKQRCHVEREGFKNNLWATGRSVDG</sequence>
<name>A0A0A9B068_ARUDO</name>
<protein>
    <submittedName>
        <fullName evidence="1">Uncharacterized protein</fullName>
    </submittedName>
</protein>
<reference evidence="1" key="2">
    <citation type="journal article" date="2015" name="Data Brief">
        <title>Shoot transcriptome of the giant reed, Arundo donax.</title>
        <authorList>
            <person name="Barrero R.A."/>
            <person name="Guerrero F.D."/>
            <person name="Moolhuijzen P."/>
            <person name="Goolsby J.A."/>
            <person name="Tidwell J."/>
            <person name="Bellgard S.E."/>
            <person name="Bellgard M.I."/>
        </authorList>
    </citation>
    <scope>NUCLEOTIDE SEQUENCE</scope>
    <source>
        <tissue evidence="1">Shoot tissue taken approximately 20 cm above the soil surface</tissue>
    </source>
</reference>
<organism evidence="1">
    <name type="scientific">Arundo donax</name>
    <name type="common">Giant reed</name>
    <name type="synonym">Donax arundinaceus</name>
    <dbReference type="NCBI Taxonomy" id="35708"/>
    <lineage>
        <taxon>Eukaryota</taxon>
        <taxon>Viridiplantae</taxon>
        <taxon>Streptophyta</taxon>
        <taxon>Embryophyta</taxon>
        <taxon>Tracheophyta</taxon>
        <taxon>Spermatophyta</taxon>
        <taxon>Magnoliopsida</taxon>
        <taxon>Liliopsida</taxon>
        <taxon>Poales</taxon>
        <taxon>Poaceae</taxon>
        <taxon>PACMAD clade</taxon>
        <taxon>Arundinoideae</taxon>
        <taxon>Arundineae</taxon>
        <taxon>Arundo</taxon>
    </lineage>
</organism>
<dbReference type="EMBL" id="GBRH01245178">
    <property type="protein sequence ID" value="JAD52717.1"/>
    <property type="molecule type" value="Transcribed_RNA"/>
</dbReference>